<evidence type="ECO:0000256" key="2">
    <source>
        <dbReference type="ARBA" id="ARBA00005227"/>
    </source>
</evidence>
<keyword evidence="5 7" id="KW-1133">Transmembrane helix</keyword>
<comment type="subcellular location">
    <subcellularLocation>
        <location evidence="1">Membrane</location>
        <topology evidence="1">Multi-pass membrane protein</topology>
    </subcellularLocation>
</comment>
<dbReference type="OMA" id="LNYHWWW"/>
<name>E9B0G0_LEIMU</name>
<evidence type="ECO:0000256" key="5">
    <source>
        <dbReference type="ARBA" id="ARBA00022989"/>
    </source>
</evidence>
<sequence length="658" mass="73432">MTNPHAPTPAQRTRSVMGRRKVLTCLPAATTMLRAALCVVVVVLCWASSITYGLSFPFMRDLGLAYSQGETVHVLAKSLTSHSKIVPLRWSSVFPCVAPLLQSTLPPSRRSIGEALTGDTLEDSGIRLTVLTDMKCVLICSTRLSTAERQQYEKRILGRYRAHLMLDGLPALEAPSVDSEHRRIRTGFPLGNFSRAVTMGFIDVYNHVHFIVSYYPITSTDPPAVRIVQFEVQPRSVYHTGELKGDGTCTLPAMPKPQITPMESIRFSYSVEWVVSTTPWKTRWDNYVDPDSRESKAHWYSIVNVFSLVLLQSVLLWYILVRSVRHDISSYNEEDLLGDREDSGWKLVHGDVFRPPRGAVLLSVLVGNGMQIMCMVIASLLFAVAGMLSHDSRGMLASLLVMLFVFFSSVNGLVTASLIKFLRRRSWQAIFLTSIALPGFLFVVYLTLNLIHLGSHAASTLPFISLLYLLALWLCVSVPLCFGGAVAGFSTNISVPAKTNAIPRTIPPQPWYMKGMLSYVAPGIVPLAASYVELQSIFGSVWLGVTYRMFSFLLAAFVLVLVIVMQVSIFFTYNQLSLLNYHWWWRSFFVSASYGAWLMLYCVVYYWFISVVKGFLGMVLFFGYMGLACVTVALMFGAVGFLASLVFVRILFVSVKAD</sequence>
<reference evidence="8 9" key="1">
    <citation type="journal article" date="2011" name="Genome Res.">
        <title>Chromosome and gene copy number variation allow major structural change between species and strains of Leishmania.</title>
        <authorList>
            <person name="Rogers M.B."/>
            <person name="Hilley J.D."/>
            <person name="Dickens N.J."/>
            <person name="Wilkes J."/>
            <person name="Bates P.A."/>
            <person name="Depledge D.P."/>
            <person name="Harris D."/>
            <person name="Her Y."/>
            <person name="Herzyk P."/>
            <person name="Imamura H."/>
            <person name="Otto T.D."/>
            <person name="Sanders M."/>
            <person name="Seeger K."/>
            <person name="Dujardin J.C."/>
            <person name="Berriman M."/>
            <person name="Smith D.F."/>
            <person name="Hertz-Fowler C."/>
            <person name="Mottram J.C."/>
        </authorList>
    </citation>
    <scope>NUCLEOTIDE SEQUENCE [LARGE SCALE GENOMIC DNA]</scope>
    <source>
        <strain evidence="8 9">MHOM/GT/2001/U1103</strain>
    </source>
</reference>
<proteinExistence type="inferred from homology"/>
<evidence type="ECO:0000256" key="4">
    <source>
        <dbReference type="ARBA" id="ARBA00022729"/>
    </source>
</evidence>
<keyword evidence="9" id="KW-1185">Reference proteome</keyword>
<dbReference type="PANTHER" id="PTHR10766:SF178">
    <property type="entry name" value="TRANSMEMBRANE 9 SUPERFAMILY MEMBER"/>
    <property type="match status" value="1"/>
</dbReference>
<feature type="transmembrane region" description="Helical" evidence="7">
    <location>
        <begin position="621"/>
        <end position="652"/>
    </location>
</feature>
<evidence type="ECO:0000256" key="1">
    <source>
        <dbReference type="ARBA" id="ARBA00004141"/>
    </source>
</evidence>
<dbReference type="AlphaFoldDB" id="E9B0G0"/>
<evidence type="ECO:0000313" key="9">
    <source>
        <dbReference type="Proteomes" id="UP000007259"/>
    </source>
</evidence>
<evidence type="ECO:0000256" key="3">
    <source>
        <dbReference type="ARBA" id="ARBA00022692"/>
    </source>
</evidence>
<evidence type="ECO:0000256" key="6">
    <source>
        <dbReference type="ARBA" id="ARBA00023136"/>
    </source>
</evidence>
<keyword evidence="4" id="KW-0732">Signal</keyword>
<protein>
    <recommendedName>
        <fullName evidence="7">Transmembrane 9 superfamily member</fullName>
    </recommendedName>
</protein>
<feature type="transmembrane region" description="Helical" evidence="7">
    <location>
        <begin position="583"/>
        <end position="609"/>
    </location>
</feature>
<feature type="transmembrane region" description="Helical" evidence="7">
    <location>
        <begin position="299"/>
        <end position="320"/>
    </location>
</feature>
<comment type="similarity">
    <text evidence="2 7">Belongs to the nonaspanin (TM9SF) (TC 9.A.2) family.</text>
</comment>
<feature type="transmembrane region" description="Helical" evidence="7">
    <location>
        <begin position="549"/>
        <end position="571"/>
    </location>
</feature>
<feature type="transmembrane region" description="Helical" evidence="7">
    <location>
        <begin position="429"/>
        <end position="451"/>
    </location>
</feature>
<organism evidence="8 9">
    <name type="scientific">Leishmania mexicana (strain MHOM/GT/2001/U1103)</name>
    <dbReference type="NCBI Taxonomy" id="929439"/>
    <lineage>
        <taxon>Eukaryota</taxon>
        <taxon>Discoba</taxon>
        <taxon>Euglenozoa</taxon>
        <taxon>Kinetoplastea</taxon>
        <taxon>Metakinetoplastina</taxon>
        <taxon>Trypanosomatida</taxon>
        <taxon>Trypanosomatidae</taxon>
        <taxon>Leishmaniinae</taxon>
        <taxon>Leishmania</taxon>
    </lineage>
</organism>
<feature type="transmembrane region" description="Helical" evidence="7">
    <location>
        <begin position="396"/>
        <end position="422"/>
    </location>
</feature>
<dbReference type="GO" id="GO:0016020">
    <property type="term" value="C:membrane"/>
    <property type="evidence" value="ECO:0007669"/>
    <property type="project" value="UniProtKB-SubCell"/>
</dbReference>
<dbReference type="RefSeq" id="XP_003877182.1">
    <property type="nucleotide sequence ID" value="XM_003877133.1"/>
</dbReference>
<dbReference type="OrthoDB" id="1666796at2759"/>
<dbReference type="InterPro" id="IPR004240">
    <property type="entry name" value="EMP70"/>
</dbReference>
<dbReference type="GeneID" id="13451657"/>
<dbReference type="Proteomes" id="UP000007259">
    <property type="component" value="Chromosome 29"/>
</dbReference>
<dbReference type="Pfam" id="PF02990">
    <property type="entry name" value="EMP70"/>
    <property type="match status" value="1"/>
</dbReference>
<dbReference type="EMBL" id="FR799582">
    <property type="protein sequence ID" value="CBZ28714.1"/>
    <property type="molecule type" value="Genomic_DNA"/>
</dbReference>
<gene>
    <name evidence="8" type="ORF">LMXM_29_0360</name>
</gene>
<evidence type="ECO:0000256" key="7">
    <source>
        <dbReference type="RuleBase" id="RU363079"/>
    </source>
</evidence>
<dbReference type="VEuPathDB" id="TriTrypDB:LmxM.29.0360"/>
<dbReference type="KEGG" id="lmi:LMXM_29_0360"/>
<dbReference type="GO" id="GO:0072657">
    <property type="term" value="P:protein localization to membrane"/>
    <property type="evidence" value="ECO:0007669"/>
    <property type="project" value="TreeGrafter"/>
</dbReference>
<dbReference type="PhylomeDB" id="E9B0G0"/>
<keyword evidence="6 7" id="KW-0472">Membrane</keyword>
<dbReference type="PANTHER" id="PTHR10766">
    <property type="entry name" value="TRANSMEMBRANE 9 SUPERFAMILY PROTEIN"/>
    <property type="match status" value="1"/>
</dbReference>
<accession>E9B0G0</accession>
<evidence type="ECO:0000313" key="8">
    <source>
        <dbReference type="EMBL" id="CBZ28714.1"/>
    </source>
</evidence>
<keyword evidence="3 7" id="KW-0812">Transmembrane</keyword>
<feature type="transmembrane region" description="Helical" evidence="7">
    <location>
        <begin position="463"/>
        <end position="490"/>
    </location>
</feature>
<feature type="transmembrane region" description="Helical" evidence="7">
    <location>
        <begin position="359"/>
        <end position="384"/>
    </location>
</feature>
<feature type="transmembrane region" description="Helical" evidence="7">
    <location>
        <begin position="511"/>
        <end position="529"/>
    </location>
</feature>